<proteinExistence type="predicted"/>
<evidence type="ECO:0000313" key="2">
    <source>
        <dbReference type="EMBL" id="KAF5915534.1"/>
    </source>
</evidence>
<dbReference type="Proteomes" id="UP000551758">
    <property type="component" value="Unassembled WGS sequence"/>
</dbReference>
<feature type="non-terminal residue" evidence="2">
    <location>
        <position position="241"/>
    </location>
</feature>
<feature type="region of interest" description="Disordered" evidence="1">
    <location>
        <begin position="1"/>
        <end position="100"/>
    </location>
</feature>
<evidence type="ECO:0000313" key="3">
    <source>
        <dbReference type="Proteomes" id="UP000551758"/>
    </source>
</evidence>
<name>A0A7J7EIS3_DICBM</name>
<reference evidence="2 3" key="1">
    <citation type="journal article" date="2020" name="Mol. Biol. Evol.">
        <title>Interspecific Gene Flow and the Evolution of Specialization in Black and White Rhinoceros.</title>
        <authorList>
            <person name="Moodley Y."/>
            <person name="Westbury M.V."/>
            <person name="Russo I.M."/>
            <person name="Gopalakrishnan S."/>
            <person name="Rakotoarivelo A."/>
            <person name="Olsen R.A."/>
            <person name="Prost S."/>
            <person name="Tunstall T."/>
            <person name="Ryder O.A."/>
            <person name="Dalen L."/>
            <person name="Bruford M.W."/>
        </authorList>
    </citation>
    <scope>NUCLEOTIDE SEQUENCE [LARGE SCALE GENOMIC DNA]</scope>
    <source>
        <strain evidence="2">SBR-YM</strain>
        <tissue evidence="2">Skin</tissue>
    </source>
</reference>
<organism evidence="2 3">
    <name type="scientific">Diceros bicornis minor</name>
    <name type="common">South-central black rhinoceros</name>
    <dbReference type="NCBI Taxonomy" id="77932"/>
    <lineage>
        <taxon>Eukaryota</taxon>
        <taxon>Metazoa</taxon>
        <taxon>Chordata</taxon>
        <taxon>Craniata</taxon>
        <taxon>Vertebrata</taxon>
        <taxon>Euteleostomi</taxon>
        <taxon>Mammalia</taxon>
        <taxon>Eutheria</taxon>
        <taxon>Laurasiatheria</taxon>
        <taxon>Perissodactyla</taxon>
        <taxon>Rhinocerotidae</taxon>
        <taxon>Diceros</taxon>
    </lineage>
</organism>
<dbReference type="EMBL" id="JACDTQ010002860">
    <property type="protein sequence ID" value="KAF5915534.1"/>
    <property type="molecule type" value="Genomic_DNA"/>
</dbReference>
<feature type="compositionally biased region" description="Pro residues" evidence="1">
    <location>
        <begin position="50"/>
        <end position="59"/>
    </location>
</feature>
<feature type="compositionally biased region" description="Gly residues" evidence="1">
    <location>
        <begin position="68"/>
        <end position="79"/>
    </location>
</feature>
<protein>
    <submittedName>
        <fullName evidence="2">Uncharacterized protein</fullName>
    </submittedName>
</protein>
<gene>
    <name evidence="2" type="ORF">HPG69_012699</name>
</gene>
<evidence type="ECO:0000256" key="1">
    <source>
        <dbReference type="SAM" id="MobiDB-lite"/>
    </source>
</evidence>
<accession>A0A7J7EIS3</accession>
<sequence length="241" mass="26074">GTARRGRRTPGEGASPPPAPPPHLGPAPPWFSFLHSPSSLFRRPSSVSQPPSPTSPPGPINLRPGKSPGVGGADHGGGASVSHPPVPLWRRCGPRPAPPRRVESVRLRRCGLLRPERGPELLDGGGHGGRDGHMSAAGVSHEECQIPPKTYLTHHPISDCEVTLRCWAHAFYPTENTLTCSVMRRTRPRTPSLWTPGLRGMEPSRSGQLWYCLLKNSRNMSVQCSMRGCPAYHPEMGLEEG</sequence>
<feature type="compositionally biased region" description="Pro residues" evidence="1">
    <location>
        <begin position="15"/>
        <end position="29"/>
    </location>
</feature>
<keyword evidence="3" id="KW-1185">Reference proteome</keyword>
<comment type="caution">
    <text evidence="2">The sequence shown here is derived from an EMBL/GenBank/DDBJ whole genome shotgun (WGS) entry which is preliminary data.</text>
</comment>
<feature type="region of interest" description="Disordered" evidence="1">
    <location>
        <begin position="116"/>
        <end position="135"/>
    </location>
</feature>
<dbReference type="AlphaFoldDB" id="A0A7J7EIS3"/>